<dbReference type="InterPro" id="IPR016032">
    <property type="entry name" value="Sig_transdc_resp-reg_C-effctor"/>
</dbReference>
<proteinExistence type="predicted"/>
<dbReference type="GO" id="GO:0005829">
    <property type="term" value="C:cytosol"/>
    <property type="evidence" value="ECO:0007669"/>
    <property type="project" value="TreeGrafter"/>
</dbReference>
<evidence type="ECO:0000256" key="1">
    <source>
        <dbReference type="ARBA" id="ARBA00004496"/>
    </source>
</evidence>
<evidence type="ECO:0000256" key="4">
    <source>
        <dbReference type="ARBA" id="ARBA00023015"/>
    </source>
</evidence>
<dbReference type="GO" id="GO:0006355">
    <property type="term" value="P:regulation of DNA-templated transcription"/>
    <property type="evidence" value="ECO:0007669"/>
    <property type="project" value="InterPro"/>
</dbReference>
<evidence type="ECO:0000256" key="5">
    <source>
        <dbReference type="ARBA" id="ARBA00023125"/>
    </source>
</evidence>
<evidence type="ECO:0000259" key="10">
    <source>
        <dbReference type="PROSITE" id="PS51755"/>
    </source>
</evidence>
<dbReference type="EMBL" id="UXAV01000042">
    <property type="protein sequence ID" value="VDC29643.1"/>
    <property type="molecule type" value="Genomic_DNA"/>
</dbReference>
<keyword evidence="3" id="KW-0902">Two-component regulatory system</keyword>
<dbReference type="PANTHER" id="PTHR48111">
    <property type="entry name" value="REGULATOR OF RPOS"/>
    <property type="match status" value="1"/>
</dbReference>
<dbReference type="PROSITE" id="PS51755">
    <property type="entry name" value="OMPR_PHOB"/>
    <property type="match status" value="1"/>
</dbReference>
<evidence type="ECO:0000313" key="12">
    <source>
        <dbReference type="Proteomes" id="UP000270468"/>
    </source>
</evidence>
<protein>
    <submittedName>
        <fullName evidence="11">Alkaline phosphatase synthesis transcriptional regulatory protein SphR</fullName>
    </submittedName>
</protein>
<dbReference type="PANTHER" id="PTHR48111:SF1">
    <property type="entry name" value="TWO-COMPONENT RESPONSE REGULATOR ORR33"/>
    <property type="match status" value="1"/>
</dbReference>
<dbReference type="SMART" id="SM00448">
    <property type="entry name" value="REC"/>
    <property type="match status" value="1"/>
</dbReference>
<sequence length="241" mass="27655">MKKEERQSCRRGDQVKQMILIVEDDPMIRGLIHIYLKRDNYDVVEAVDGEEAKTAFLANHPCLVILDLMLPKVSGEEFCLWVREQGHNEVPIIMLSAKARIDDKIAGLKMGADNYVTKPFDPDELMAHVEAALRRGGQFCQKVSYDGLTIMPRKGQVLLYDKPVNLTSHEFSLLYCLMQNPDIVFSREELIEQLYPFNEQTILDRTIDAHIKKLREKIEDTPSSPKRIQTVRGMGYKFATA</sequence>
<accession>A0A3P5XHM9</accession>
<dbReference type="Gene3D" id="3.40.50.2300">
    <property type="match status" value="1"/>
</dbReference>
<keyword evidence="6" id="KW-0804">Transcription</keyword>
<dbReference type="Gene3D" id="1.10.10.10">
    <property type="entry name" value="Winged helix-like DNA-binding domain superfamily/Winged helix DNA-binding domain"/>
    <property type="match status" value="1"/>
</dbReference>
<dbReference type="Pfam" id="PF00486">
    <property type="entry name" value="Trans_reg_C"/>
    <property type="match status" value="1"/>
</dbReference>
<dbReference type="SUPFAM" id="SSF46894">
    <property type="entry name" value="C-terminal effector domain of the bipartite response regulators"/>
    <property type="match status" value="1"/>
</dbReference>
<dbReference type="Proteomes" id="UP000270468">
    <property type="component" value="Unassembled WGS sequence"/>
</dbReference>
<keyword evidence="12" id="KW-1185">Reference proteome</keyword>
<dbReference type="Pfam" id="PF00072">
    <property type="entry name" value="Response_reg"/>
    <property type="match status" value="1"/>
</dbReference>
<keyword evidence="5 8" id="KW-0238">DNA-binding</keyword>
<feature type="DNA-binding region" description="OmpR/PhoB-type" evidence="8">
    <location>
        <begin position="140"/>
        <end position="240"/>
    </location>
</feature>
<organism evidence="11 12">
    <name type="scientific">Filibacter tadaridae</name>
    <dbReference type="NCBI Taxonomy" id="2483811"/>
    <lineage>
        <taxon>Bacteria</taxon>
        <taxon>Bacillati</taxon>
        <taxon>Bacillota</taxon>
        <taxon>Bacilli</taxon>
        <taxon>Bacillales</taxon>
        <taxon>Caryophanaceae</taxon>
        <taxon>Filibacter</taxon>
    </lineage>
</organism>
<dbReference type="SMART" id="SM00862">
    <property type="entry name" value="Trans_reg_C"/>
    <property type="match status" value="1"/>
</dbReference>
<keyword evidence="4" id="KW-0805">Transcription regulation</keyword>
<dbReference type="GO" id="GO:0000976">
    <property type="term" value="F:transcription cis-regulatory region binding"/>
    <property type="evidence" value="ECO:0007669"/>
    <property type="project" value="TreeGrafter"/>
</dbReference>
<evidence type="ECO:0000259" key="9">
    <source>
        <dbReference type="PROSITE" id="PS50110"/>
    </source>
</evidence>
<dbReference type="InterPro" id="IPR001867">
    <property type="entry name" value="OmpR/PhoB-type_DNA-bd"/>
</dbReference>
<evidence type="ECO:0000256" key="7">
    <source>
        <dbReference type="PROSITE-ProRule" id="PRU00169"/>
    </source>
</evidence>
<feature type="modified residue" description="4-aspartylphosphate" evidence="7">
    <location>
        <position position="67"/>
    </location>
</feature>
<evidence type="ECO:0000313" key="11">
    <source>
        <dbReference type="EMBL" id="VDC29643.1"/>
    </source>
</evidence>
<evidence type="ECO:0000256" key="6">
    <source>
        <dbReference type="ARBA" id="ARBA00023163"/>
    </source>
</evidence>
<dbReference type="InterPro" id="IPR011006">
    <property type="entry name" value="CheY-like_superfamily"/>
</dbReference>
<dbReference type="InterPro" id="IPR001789">
    <property type="entry name" value="Sig_transdc_resp-reg_receiver"/>
</dbReference>
<dbReference type="InterPro" id="IPR039420">
    <property type="entry name" value="WalR-like"/>
</dbReference>
<dbReference type="AlphaFoldDB" id="A0A3P5XHM9"/>
<dbReference type="SUPFAM" id="SSF52172">
    <property type="entry name" value="CheY-like"/>
    <property type="match status" value="1"/>
</dbReference>
<evidence type="ECO:0000256" key="3">
    <source>
        <dbReference type="ARBA" id="ARBA00023012"/>
    </source>
</evidence>
<gene>
    <name evidence="11" type="primary">sphR_2</name>
    <name evidence="11" type="ORF">FILTAD_02199</name>
</gene>
<feature type="domain" description="OmpR/PhoB-type" evidence="10">
    <location>
        <begin position="140"/>
        <end position="240"/>
    </location>
</feature>
<dbReference type="CDD" id="cd00383">
    <property type="entry name" value="trans_reg_C"/>
    <property type="match status" value="1"/>
</dbReference>
<name>A0A3P5XHM9_9BACL</name>
<evidence type="ECO:0000256" key="2">
    <source>
        <dbReference type="ARBA" id="ARBA00022553"/>
    </source>
</evidence>
<dbReference type="CDD" id="cd17574">
    <property type="entry name" value="REC_OmpR"/>
    <property type="match status" value="1"/>
</dbReference>
<dbReference type="FunFam" id="1.10.10.10:FF:000018">
    <property type="entry name" value="DNA-binding response regulator ResD"/>
    <property type="match status" value="1"/>
</dbReference>
<dbReference type="GO" id="GO:0032993">
    <property type="term" value="C:protein-DNA complex"/>
    <property type="evidence" value="ECO:0007669"/>
    <property type="project" value="TreeGrafter"/>
</dbReference>
<feature type="domain" description="Response regulatory" evidence="9">
    <location>
        <begin position="18"/>
        <end position="133"/>
    </location>
</feature>
<dbReference type="GO" id="GO:0000156">
    <property type="term" value="F:phosphorelay response regulator activity"/>
    <property type="evidence" value="ECO:0007669"/>
    <property type="project" value="TreeGrafter"/>
</dbReference>
<comment type="subcellular location">
    <subcellularLocation>
        <location evidence="1">Cytoplasm</location>
    </subcellularLocation>
</comment>
<keyword evidence="2 7" id="KW-0597">Phosphoprotein</keyword>
<dbReference type="Gene3D" id="6.10.250.690">
    <property type="match status" value="1"/>
</dbReference>
<evidence type="ECO:0000256" key="8">
    <source>
        <dbReference type="PROSITE-ProRule" id="PRU01091"/>
    </source>
</evidence>
<dbReference type="InterPro" id="IPR036388">
    <property type="entry name" value="WH-like_DNA-bd_sf"/>
</dbReference>
<reference evidence="11 12" key="1">
    <citation type="submission" date="2018-11" db="EMBL/GenBank/DDBJ databases">
        <authorList>
            <person name="Criscuolo A."/>
        </authorList>
    </citation>
    <scope>NUCLEOTIDE SEQUENCE [LARGE SCALE GENOMIC DNA]</scope>
    <source>
        <strain evidence="11">ATB-66</strain>
    </source>
</reference>
<dbReference type="FunFam" id="3.40.50.2300:FF:000001">
    <property type="entry name" value="DNA-binding response regulator PhoB"/>
    <property type="match status" value="1"/>
</dbReference>
<dbReference type="PROSITE" id="PS50110">
    <property type="entry name" value="RESPONSE_REGULATORY"/>
    <property type="match status" value="1"/>
</dbReference>